<dbReference type="SUPFAM" id="SSF48230">
    <property type="entry name" value="Chondroitin AC/alginate lyase"/>
    <property type="match status" value="1"/>
</dbReference>
<comment type="caution">
    <text evidence="4">The sequence shown here is derived from an EMBL/GenBank/DDBJ whole genome shotgun (WGS) entry which is preliminary data.</text>
</comment>
<dbReference type="InterPro" id="IPR008397">
    <property type="entry name" value="Alginate_lyase_dom"/>
</dbReference>
<proteinExistence type="predicted"/>
<dbReference type="GO" id="GO:0042597">
    <property type="term" value="C:periplasmic space"/>
    <property type="evidence" value="ECO:0007669"/>
    <property type="project" value="InterPro"/>
</dbReference>
<evidence type="ECO:0000256" key="1">
    <source>
        <dbReference type="ARBA" id="ARBA00022729"/>
    </source>
</evidence>
<evidence type="ECO:0000313" key="4">
    <source>
        <dbReference type="EMBL" id="NER17811.1"/>
    </source>
</evidence>
<dbReference type="GO" id="GO:0016829">
    <property type="term" value="F:lyase activity"/>
    <property type="evidence" value="ECO:0007669"/>
    <property type="project" value="UniProtKB-KW"/>
</dbReference>
<feature type="domain" description="Alginate lyase" evidence="3">
    <location>
        <begin position="85"/>
        <end position="361"/>
    </location>
</feature>
<evidence type="ECO:0000259" key="3">
    <source>
        <dbReference type="Pfam" id="PF05426"/>
    </source>
</evidence>
<keyword evidence="2" id="KW-0456">Lyase</keyword>
<dbReference type="Pfam" id="PF05426">
    <property type="entry name" value="Alginate_lyase"/>
    <property type="match status" value="1"/>
</dbReference>
<organism evidence="4 5">
    <name type="scientific">Spongiivirga citrea</name>
    <dbReference type="NCBI Taxonomy" id="1481457"/>
    <lineage>
        <taxon>Bacteria</taxon>
        <taxon>Pseudomonadati</taxon>
        <taxon>Bacteroidota</taxon>
        <taxon>Flavobacteriia</taxon>
        <taxon>Flavobacteriales</taxon>
        <taxon>Flavobacteriaceae</taxon>
        <taxon>Spongiivirga</taxon>
    </lineage>
</organism>
<gene>
    <name evidence="4" type="ORF">GWK10_11355</name>
</gene>
<protein>
    <recommendedName>
        <fullName evidence="3">Alginate lyase domain-containing protein</fullName>
    </recommendedName>
</protein>
<keyword evidence="1" id="KW-0732">Signal</keyword>
<evidence type="ECO:0000313" key="5">
    <source>
        <dbReference type="Proteomes" id="UP000474296"/>
    </source>
</evidence>
<name>A0A6M0CIY6_9FLAO</name>
<dbReference type="InterPro" id="IPR008929">
    <property type="entry name" value="Chondroitin_lyas"/>
</dbReference>
<dbReference type="Gene3D" id="1.50.10.100">
    <property type="entry name" value="Chondroitin AC/alginate lyase"/>
    <property type="match status" value="1"/>
</dbReference>
<dbReference type="Proteomes" id="UP000474296">
    <property type="component" value="Unassembled WGS sequence"/>
</dbReference>
<keyword evidence="5" id="KW-1185">Reference proteome</keyword>
<sequence>MKRRNFKDHLLVFCIVSSLFIHVSVTGQNRSNKSQRGLTNIDFQRLEEIKQNMQEGEVPYKKILKKLLKKADKKLQEGVFSVVYKKQKPVSGDKHDYLSLGPYWWPDPDKADGLPWIRRDGEINPLTRDSSTDLETKNKMFSNTSTLAFAYYFSGKNKYAKKTIELLETWFINTNTKMNPNLNYAQGIPGRNNGRGIGIIEFAGISNVITAIELLELENKLDQETSSKLRKWFEAYLKWLQTSKNGIFEKNTKNNHATYYDAQVISIMLFLDKEKEAKEVLEAAKTTRIAKQIEADGKQPHELERTKSLSYSTMNLSGFTTLAYFGKKLGVDLWSYTAENGGGIQMAYQFLKPYASGEKNWNYQQIHSEQKARKRLKLLFNRAGSIFNDNELCSVSDIKPKSIQELLYTCQ</sequence>
<dbReference type="AlphaFoldDB" id="A0A6M0CIY6"/>
<accession>A0A6M0CIY6</accession>
<reference evidence="4 5" key="1">
    <citation type="submission" date="2020-01" db="EMBL/GenBank/DDBJ databases">
        <title>Spongiivirga citrea KCTC 32990T.</title>
        <authorList>
            <person name="Wang G."/>
        </authorList>
    </citation>
    <scope>NUCLEOTIDE SEQUENCE [LARGE SCALE GENOMIC DNA]</scope>
    <source>
        <strain evidence="4 5">KCTC 32990</strain>
    </source>
</reference>
<dbReference type="RefSeq" id="WP_164032482.1">
    <property type="nucleotide sequence ID" value="NZ_JAABOQ010000004.1"/>
</dbReference>
<evidence type="ECO:0000256" key="2">
    <source>
        <dbReference type="ARBA" id="ARBA00023239"/>
    </source>
</evidence>
<dbReference type="EMBL" id="JAABOQ010000004">
    <property type="protein sequence ID" value="NER17811.1"/>
    <property type="molecule type" value="Genomic_DNA"/>
</dbReference>